<protein>
    <recommendedName>
        <fullName evidence="5">UvrD-like helicase ATP-binding domain-containing protein</fullName>
    </recommendedName>
</protein>
<dbReference type="KEGG" id="ttz:FHG85_10185"/>
<name>A0A7D4CA96_9BACT</name>
<keyword evidence="3" id="KW-0347">Helicase</keyword>
<sequence>MDEAQDTSSIQKEIIEKCFNDNVIIQWIGDSNQAIMNYNEEESAWNPDDRKYGLLKLTDSKRVSQPIADIIKNVAVNKYKVLSGQSNVNLKPVIILFDEHTKSNVLQKYAELTISKNHFSIMKKNLYMKFHK</sequence>
<evidence type="ECO:0000256" key="3">
    <source>
        <dbReference type="ARBA" id="ARBA00022806"/>
    </source>
</evidence>
<organism evidence="6 7">
    <name type="scientific">Tenuifilum thalassicum</name>
    <dbReference type="NCBI Taxonomy" id="2590900"/>
    <lineage>
        <taxon>Bacteria</taxon>
        <taxon>Pseudomonadati</taxon>
        <taxon>Bacteroidota</taxon>
        <taxon>Bacteroidia</taxon>
        <taxon>Bacteroidales</taxon>
        <taxon>Tenuifilaceae</taxon>
        <taxon>Tenuifilum</taxon>
    </lineage>
</organism>
<dbReference type="GO" id="GO:0004386">
    <property type="term" value="F:helicase activity"/>
    <property type="evidence" value="ECO:0007669"/>
    <property type="project" value="UniProtKB-KW"/>
</dbReference>
<evidence type="ECO:0000313" key="7">
    <source>
        <dbReference type="Proteomes" id="UP000500961"/>
    </source>
</evidence>
<evidence type="ECO:0000259" key="5">
    <source>
        <dbReference type="Pfam" id="PF00580"/>
    </source>
</evidence>
<keyword evidence="7" id="KW-1185">Reference proteome</keyword>
<keyword evidence="4" id="KW-0067">ATP-binding</keyword>
<dbReference type="EMBL" id="CP041345">
    <property type="protein sequence ID" value="QKG80622.1"/>
    <property type="molecule type" value="Genomic_DNA"/>
</dbReference>
<feature type="domain" description="UvrD-like helicase ATP-binding" evidence="5">
    <location>
        <begin position="2"/>
        <end position="38"/>
    </location>
</feature>
<dbReference type="AlphaFoldDB" id="A0A7D4CA96"/>
<evidence type="ECO:0000256" key="2">
    <source>
        <dbReference type="ARBA" id="ARBA00022801"/>
    </source>
</evidence>
<evidence type="ECO:0000256" key="1">
    <source>
        <dbReference type="ARBA" id="ARBA00022741"/>
    </source>
</evidence>
<dbReference type="InterPro" id="IPR027417">
    <property type="entry name" value="P-loop_NTPase"/>
</dbReference>
<dbReference type="GO" id="GO:0005524">
    <property type="term" value="F:ATP binding"/>
    <property type="evidence" value="ECO:0007669"/>
    <property type="project" value="UniProtKB-KW"/>
</dbReference>
<proteinExistence type="predicted"/>
<dbReference type="GO" id="GO:0016787">
    <property type="term" value="F:hydrolase activity"/>
    <property type="evidence" value="ECO:0007669"/>
    <property type="project" value="UniProtKB-KW"/>
</dbReference>
<keyword evidence="2" id="KW-0378">Hydrolase</keyword>
<reference evidence="6 7" key="1">
    <citation type="submission" date="2019-07" db="EMBL/GenBank/DDBJ databases">
        <title>Thalassofilum flectens gen. nov., sp. nov., a novel moderate thermophilic anaerobe from a shallow sea hot spring in Kunashir Island (Russia), representing a new family in the order Bacteroidales, and proposal of Thalassofilacea fam. nov.</title>
        <authorList>
            <person name="Kochetkova T.V."/>
            <person name="Podosokorskaya O.A."/>
            <person name="Novikov A."/>
            <person name="Elcheninov A.G."/>
            <person name="Toshchakov S.V."/>
            <person name="Kublanov I.V."/>
        </authorList>
    </citation>
    <scope>NUCLEOTIDE SEQUENCE [LARGE SCALE GENOMIC DNA]</scope>
    <source>
        <strain evidence="6 7">38-H</strain>
    </source>
</reference>
<dbReference type="InterPro" id="IPR014016">
    <property type="entry name" value="UvrD-like_ATP-bd"/>
</dbReference>
<evidence type="ECO:0000313" key="6">
    <source>
        <dbReference type="EMBL" id="QKG80622.1"/>
    </source>
</evidence>
<dbReference type="Proteomes" id="UP000500961">
    <property type="component" value="Chromosome"/>
</dbReference>
<evidence type="ECO:0000256" key="4">
    <source>
        <dbReference type="ARBA" id="ARBA00022840"/>
    </source>
</evidence>
<keyword evidence="1" id="KW-0547">Nucleotide-binding</keyword>
<accession>A0A7D4CA96</accession>
<gene>
    <name evidence="6" type="ORF">FHG85_10185</name>
</gene>
<dbReference type="SUPFAM" id="SSF52540">
    <property type="entry name" value="P-loop containing nucleoside triphosphate hydrolases"/>
    <property type="match status" value="1"/>
</dbReference>
<dbReference type="Gene3D" id="3.40.50.300">
    <property type="entry name" value="P-loop containing nucleotide triphosphate hydrolases"/>
    <property type="match status" value="1"/>
</dbReference>
<dbReference type="Pfam" id="PF00580">
    <property type="entry name" value="UvrD-helicase"/>
    <property type="match status" value="1"/>
</dbReference>